<dbReference type="InterPro" id="IPR036409">
    <property type="entry name" value="Aldolase_II/adducin_N_sf"/>
</dbReference>
<dbReference type="Proteomes" id="UP000228930">
    <property type="component" value="Unassembled WGS sequence"/>
</dbReference>
<accession>A0A2M6UG96</accession>
<evidence type="ECO:0000313" key="5">
    <source>
        <dbReference type="Proteomes" id="UP000228930"/>
    </source>
</evidence>
<dbReference type="InterPro" id="IPR001303">
    <property type="entry name" value="Aldolase_II/adducin_N"/>
</dbReference>
<dbReference type="PANTHER" id="PTHR22789">
    <property type="entry name" value="FUCULOSE PHOSPHATE ALDOLASE"/>
    <property type="match status" value="1"/>
</dbReference>
<evidence type="ECO:0000256" key="1">
    <source>
        <dbReference type="ARBA" id="ARBA00022723"/>
    </source>
</evidence>
<dbReference type="AlphaFoldDB" id="A0A2M6UG96"/>
<dbReference type="GO" id="GO:0046872">
    <property type="term" value="F:metal ion binding"/>
    <property type="evidence" value="ECO:0007669"/>
    <property type="project" value="UniProtKB-KW"/>
</dbReference>
<keyword evidence="1" id="KW-0479">Metal-binding</keyword>
<keyword evidence="5" id="KW-1185">Reference proteome</keyword>
<evidence type="ECO:0000313" key="4">
    <source>
        <dbReference type="EMBL" id="PIT03589.1"/>
    </source>
</evidence>
<evidence type="ECO:0000259" key="3">
    <source>
        <dbReference type="SMART" id="SM01007"/>
    </source>
</evidence>
<dbReference type="GO" id="GO:0016832">
    <property type="term" value="F:aldehyde-lyase activity"/>
    <property type="evidence" value="ECO:0007669"/>
    <property type="project" value="TreeGrafter"/>
</dbReference>
<name>A0A2M6UG96_9BRAD</name>
<dbReference type="InterPro" id="IPR050197">
    <property type="entry name" value="Aldolase_class_II_sugar_metab"/>
</dbReference>
<comment type="caution">
    <text evidence="4">The sequence shown here is derived from an EMBL/GenBank/DDBJ whole genome shotgun (WGS) entry which is preliminary data.</text>
</comment>
<dbReference type="RefSeq" id="WP_100178717.1">
    <property type="nucleotide sequence ID" value="NZ_LFJC01000003.1"/>
</dbReference>
<keyword evidence="2" id="KW-0456">Lyase</keyword>
<dbReference type="GO" id="GO:0019323">
    <property type="term" value="P:pentose catabolic process"/>
    <property type="evidence" value="ECO:0007669"/>
    <property type="project" value="TreeGrafter"/>
</dbReference>
<protein>
    <submittedName>
        <fullName evidence="4">Fuculose phosphate aldolase</fullName>
    </submittedName>
</protein>
<dbReference type="Gene3D" id="3.40.225.10">
    <property type="entry name" value="Class II aldolase/adducin N-terminal domain"/>
    <property type="match status" value="1"/>
</dbReference>
<dbReference type="SUPFAM" id="SSF53639">
    <property type="entry name" value="AraD/HMP-PK domain-like"/>
    <property type="match status" value="1"/>
</dbReference>
<dbReference type="SMART" id="SM01007">
    <property type="entry name" value="Aldolase_II"/>
    <property type="match status" value="1"/>
</dbReference>
<dbReference type="Pfam" id="PF00596">
    <property type="entry name" value="Aldolase_II"/>
    <property type="match status" value="1"/>
</dbReference>
<dbReference type="EMBL" id="LFJC01000003">
    <property type="protein sequence ID" value="PIT03589.1"/>
    <property type="molecule type" value="Genomic_DNA"/>
</dbReference>
<organism evidence="4 5">
    <name type="scientific">Bradyrhizobium nitroreducens</name>
    <dbReference type="NCBI Taxonomy" id="709803"/>
    <lineage>
        <taxon>Bacteria</taxon>
        <taxon>Pseudomonadati</taxon>
        <taxon>Pseudomonadota</taxon>
        <taxon>Alphaproteobacteria</taxon>
        <taxon>Hyphomicrobiales</taxon>
        <taxon>Nitrobacteraceae</taxon>
        <taxon>Bradyrhizobium</taxon>
    </lineage>
</organism>
<feature type="domain" description="Class II aldolase/adducin N-terminal" evidence="3">
    <location>
        <begin position="12"/>
        <end position="188"/>
    </location>
</feature>
<dbReference type="PANTHER" id="PTHR22789:SF0">
    <property type="entry name" value="3-OXO-TETRONATE 4-PHOSPHATE DECARBOXYLASE-RELATED"/>
    <property type="match status" value="1"/>
</dbReference>
<sequence length="230" mass="25361">MTRREAELELRQSIIDACREMAAQGINQGTSGNISVRTGDGILLTPSGLPYDRMKPEDIVAMKWDGSWTAPAGNVPSTEWRFHLDILRSKPEVGAVVHAHPIFCTIIAIMNRSIPAIHYMIAAAGGNDIPCAPYAQYGTAELSQAALDALRFRRACLLAHHGLISIGPNLRKAMWLAVEVEVLAKQYHGCLQLGSPPLLPDEEIDSILKRWGQYGLRDNDRMPEIPQRSS</sequence>
<dbReference type="GO" id="GO:0005829">
    <property type="term" value="C:cytosol"/>
    <property type="evidence" value="ECO:0007669"/>
    <property type="project" value="TreeGrafter"/>
</dbReference>
<evidence type="ECO:0000256" key="2">
    <source>
        <dbReference type="ARBA" id="ARBA00023239"/>
    </source>
</evidence>
<proteinExistence type="predicted"/>
<gene>
    <name evidence="4" type="ORF">TSA1_24585</name>
</gene>
<reference evidence="4 5" key="1">
    <citation type="submission" date="2015-06" db="EMBL/GenBank/DDBJ databases">
        <title>Comparative genome analysis of nirS-carrying Bradyrhizobium sp. strains.</title>
        <authorList>
            <person name="Ishii S."/>
            <person name="Jang J."/>
            <person name="Nishizawa T."/>
            <person name="Senoo K."/>
        </authorList>
    </citation>
    <scope>NUCLEOTIDE SEQUENCE [LARGE SCALE GENOMIC DNA]</scope>
    <source>
        <strain evidence="4 5">TSA1</strain>
    </source>
</reference>